<dbReference type="Gene3D" id="3.30.1490.480">
    <property type="entry name" value="Endolytic murein transglycosylase"/>
    <property type="match status" value="1"/>
</dbReference>
<keyword evidence="5 7" id="KW-0456">Lyase</keyword>
<name>A0A1Q6R759_9FIRM</name>
<dbReference type="GO" id="GO:0071555">
    <property type="term" value="P:cell wall organization"/>
    <property type="evidence" value="ECO:0007669"/>
    <property type="project" value="UniProtKB-KW"/>
</dbReference>
<dbReference type="InterPro" id="IPR003770">
    <property type="entry name" value="MLTG-like"/>
</dbReference>
<dbReference type="NCBIfam" id="TIGR00247">
    <property type="entry name" value="endolytic transglycosylase MltG"/>
    <property type="match status" value="1"/>
</dbReference>
<gene>
    <name evidence="7" type="primary">mltG</name>
    <name evidence="8" type="ORF">BHW43_03720</name>
</gene>
<accession>A0A1Q6R759</accession>
<evidence type="ECO:0000256" key="4">
    <source>
        <dbReference type="ARBA" id="ARBA00023136"/>
    </source>
</evidence>
<dbReference type="PANTHER" id="PTHR30518:SF2">
    <property type="entry name" value="ENDOLYTIC MUREIN TRANSGLYCOSYLASE"/>
    <property type="match status" value="1"/>
</dbReference>
<dbReference type="Proteomes" id="UP000186777">
    <property type="component" value="Unassembled WGS sequence"/>
</dbReference>
<dbReference type="GO" id="GO:0005886">
    <property type="term" value="C:plasma membrane"/>
    <property type="evidence" value="ECO:0007669"/>
    <property type="project" value="UniProtKB-SubCell"/>
</dbReference>
<organism evidence="8 9">
    <name type="scientific">Phascolarctobacterium succinatutens</name>
    <dbReference type="NCBI Taxonomy" id="626940"/>
    <lineage>
        <taxon>Bacteria</taxon>
        <taxon>Bacillati</taxon>
        <taxon>Bacillota</taxon>
        <taxon>Negativicutes</taxon>
        <taxon>Acidaminococcales</taxon>
        <taxon>Acidaminococcaceae</taxon>
        <taxon>Phascolarctobacterium</taxon>
    </lineage>
</organism>
<comment type="caution">
    <text evidence="8">The sequence shown here is derived from an EMBL/GenBank/DDBJ whole genome shotgun (WGS) entry which is preliminary data.</text>
</comment>
<keyword evidence="1 7" id="KW-1003">Cell membrane</keyword>
<dbReference type="CDD" id="cd08010">
    <property type="entry name" value="MltG_like"/>
    <property type="match status" value="1"/>
</dbReference>
<comment type="similarity">
    <text evidence="7">Belongs to the transglycosylase MltG family.</text>
</comment>
<dbReference type="HAMAP" id="MF_02065">
    <property type="entry name" value="MltG"/>
    <property type="match status" value="1"/>
</dbReference>
<feature type="transmembrane region" description="Helical" evidence="7">
    <location>
        <begin position="15"/>
        <end position="37"/>
    </location>
</feature>
<keyword evidence="3 7" id="KW-1133">Transmembrane helix</keyword>
<evidence type="ECO:0000256" key="5">
    <source>
        <dbReference type="ARBA" id="ARBA00023239"/>
    </source>
</evidence>
<dbReference type="AlphaFoldDB" id="A0A1Q6R759"/>
<feature type="site" description="Important for catalytic activity" evidence="7">
    <location>
        <position position="235"/>
    </location>
</feature>
<dbReference type="EMBL" id="MNTG01000024">
    <property type="protein sequence ID" value="OLA38213.1"/>
    <property type="molecule type" value="Genomic_DNA"/>
</dbReference>
<protein>
    <recommendedName>
        <fullName evidence="7">Endolytic murein transglycosylase</fullName>
        <ecNumber evidence="7">4.2.2.29</ecNumber>
    </recommendedName>
    <alternativeName>
        <fullName evidence="7">Peptidoglycan lytic transglycosylase</fullName>
    </alternativeName>
    <alternativeName>
        <fullName evidence="7">Peptidoglycan polymerization terminase</fullName>
    </alternativeName>
</protein>
<dbReference type="EC" id="4.2.2.29" evidence="7"/>
<evidence type="ECO:0000256" key="2">
    <source>
        <dbReference type="ARBA" id="ARBA00022692"/>
    </source>
</evidence>
<dbReference type="Pfam" id="PF02618">
    <property type="entry name" value="YceG"/>
    <property type="match status" value="1"/>
</dbReference>
<keyword evidence="4 7" id="KW-0472">Membrane</keyword>
<comment type="function">
    <text evidence="7">Functions as a peptidoglycan terminase that cleaves nascent peptidoglycan strands endolytically to terminate their elongation.</text>
</comment>
<keyword evidence="2 7" id="KW-0812">Transmembrane</keyword>
<dbReference type="RefSeq" id="WP_299824579.1">
    <property type="nucleotide sequence ID" value="NZ_CATXKC010000051.1"/>
</dbReference>
<dbReference type="STRING" id="626940.BHW43_03720"/>
<sequence length="347" mass="37981">MDIEKLKKLVRDNPVQAAAGALAVLLVAGVVAFTIYLNGQGNNKGFAVEGSRLIVVKDGMTTADIAELLHEKKLVKNPAAFKMEARWKGLATKLQAGAYQIDGGMSNQQIVDVMVKGRIKQVRFTVPEGYSVAKTAKKLEAEGLGSADKFMAAAKDYAPYPYMQTDDSNVLFKAEGFIYPATYDFPVGISEQEMLKMMVAQFDKEMQSSGIAKTVAERNLPLRDVVNMASMVELEAVFAEEQPKIAGVFLKRVAIGMPIQSDTTIQYLLGTQKEVVTFADTKIQSPYNTYQNPGLPPGPIGSPGLTAIKAVLQPEQTDYLYFVAEKDGHHRFTKTYAEHLKAIEEIG</sequence>
<comment type="subcellular location">
    <subcellularLocation>
        <location evidence="7">Cell membrane</location>
        <topology evidence="7">Single-pass membrane protein</topology>
    </subcellularLocation>
</comment>
<evidence type="ECO:0000256" key="7">
    <source>
        <dbReference type="HAMAP-Rule" id="MF_02065"/>
    </source>
</evidence>
<proteinExistence type="inferred from homology"/>
<dbReference type="GO" id="GO:0008932">
    <property type="term" value="F:lytic endotransglycosylase activity"/>
    <property type="evidence" value="ECO:0007669"/>
    <property type="project" value="UniProtKB-UniRule"/>
</dbReference>
<evidence type="ECO:0000313" key="9">
    <source>
        <dbReference type="Proteomes" id="UP000186777"/>
    </source>
</evidence>
<evidence type="ECO:0000256" key="6">
    <source>
        <dbReference type="ARBA" id="ARBA00023316"/>
    </source>
</evidence>
<evidence type="ECO:0000256" key="1">
    <source>
        <dbReference type="ARBA" id="ARBA00022475"/>
    </source>
</evidence>
<dbReference type="Gene3D" id="3.30.160.60">
    <property type="entry name" value="Classic Zinc Finger"/>
    <property type="match status" value="1"/>
</dbReference>
<evidence type="ECO:0000313" key="8">
    <source>
        <dbReference type="EMBL" id="OLA38213.1"/>
    </source>
</evidence>
<comment type="catalytic activity">
    <reaction evidence="7">
        <text>a peptidoglycan chain = a peptidoglycan chain with N-acetyl-1,6-anhydromuramyl-[peptide] at the reducing end + a peptidoglycan chain with N-acetylglucosamine at the non-reducing end.</text>
        <dbReference type="EC" id="4.2.2.29"/>
    </reaction>
</comment>
<reference evidence="8 9" key="1">
    <citation type="journal article" date="2016" name="Nat. Biotechnol.">
        <title>Measurement of bacterial replication rates in microbial communities.</title>
        <authorList>
            <person name="Brown C.T."/>
            <person name="Olm M.R."/>
            <person name="Thomas B.C."/>
            <person name="Banfield J.F."/>
        </authorList>
    </citation>
    <scope>NUCLEOTIDE SEQUENCE [LARGE SCALE GENOMIC DNA]</scope>
    <source>
        <strain evidence="8">46_33</strain>
    </source>
</reference>
<keyword evidence="6 7" id="KW-0961">Cell wall biogenesis/degradation</keyword>
<evidence type="ECO:0000256" key="3">
    <source>
        <dbReference type="ARBA" id="ARBA00022989"/>
    </source>
</evidence>
<dbReference type="PANTHER" id="PTHR30518">
    <property type="entry name" value="ENDOLYTIC MUREIN TRANSGLYCOSYLASE"/>
    <property type="match status" value="1"/>
</dbReference>
<dbReference type="GO" id="GO:0009252">
    <property type="term" value="P:peptidoglycan biosynthetic process"/>
    <property type="evidence" value="ECO:0007669"/>
    <property type="project" value="UniProtKB-UniRule"/>
</dbReference>